<comment type="caution">
    <text evidence="1">The sequence shown here is derived from an EMBL/GenBank/DDBJ whole genome shotgun (WGS) entry which is preliminary data.</text>
</comment>
<accession>R4X918</accession>
<evidence type="ECO:0000313" key="2">
    <source>
        <dbReference type="Proteomes" id="UP000013776"/>
    </source>
</evidence>
<keyword evidence="2" id="KW-1185">Reference proteome</keyword>
<organism evidence="1 2">
    <name type="scientific">Taphrina deformans (strain PYCC 5710 / ATCC 11124 / CBS 356.35 / IMI 108563 / JCM 9778 / NBRC 8474)</name>
    <name type="common">Peach leaf curl fungus</name>
    <name type="synonym">Lalaria deformans</name>
    <dbReference type="NCBI Taxonomy" id="1097556"/>
    <lineage>
        <taxon>Eukaryota</taxon>
        <taxon>Fungi</taxon>
        <taxon>Dikarya</taxon>
        <taxon>Ascomycota</taxon>
        <taxon>Taphrinomycotina</taxon>
        <taxon>Taphrinomycetes</taxon>
        <taxon>Taphrinales</taxon>
        <taxon>Taphrinaceae</taxon>
        <taxon>Taphrina</taxon>
    </lineage>
</organism>
<dbReference type="EMBL" id="CAHR02000071">
    <property type="protein sequence ID" value="CCG82143.1"/>
    <property type="molecule type" value="Genomic_DNA"/>
</dbReference>
<dbReference type="AlphaFoldDB" id="R4X918"/>
<proteinExistence type="predicted"/>
<dbReference type="VEuPathDB" id="FungiDB:TAPDE_002087"/>
<evidence type="ECO:0000313" key="1">
    <source>
        <dbReference type="EMBL" id="CCG82143.1"/>
    </source>
</evidence>
<name>R4X918_TAPDE</name>
<reference evidence="1 2" key="1">
    <citation type="journal article" date="2013" name="MBio">
        <title>Genome sequencing of the plant pathogen Taphrina deformans, the causal agent of peach leaf curl.</title>
        <authorList>
            <person name="Cisse O.H."/>
            <person name="Almeida J.M.G.C.F."/>
            <person name="Fonseca A."/>
            <person name="Kumar A.A."/>
            <person name="Salojaervi J."/>
            <person name="Overmyer K."/>
            <person name="Hauser P.M."/>
            <person name="Pagni M."/>
        </authorList>
    </citation>
    <scope>NUCLEOTIDE SEQUENCE [LARGE SCALE GENOMIC DNA]</scope>
    <source>
        <strain evidence="2">PYCC 5710 / ATCC 11124 / CBS 356.35 / IMI 108563 / JCM 9778 / NBRC 8474</strain>
    </source>
</reference>
<protein>
    <submittedName>
        <fullName evidence="1">Uncharacterized protein</fullName>
    </submittedName>
</protein>
<sequence>MVAGPYRSKKTCFVSKKSRKVAVKDSAGNIVTLIGIWTQDVDANPLLSNSEDIIIPEFPRVHLSDPPTSAETALVSHYQKVQQLVIELKLGIAACLAIVESSKADYFDVAKPEVSDLLGADE</sequence>
<gene>
    <name evidence="1" type="ORF">TAPDE_002087</name>
</gene>
<dbReference type="Proteomes" id="UP000013776">
    <property type="component" value="Unassembled WGS sequence"/>
</dbReference>